<keyword evidence="2" id="KW-1185">Reference proteome</keyword>
<evidence type="ECO:0000313" key="2">
    <source>
        <dbReference type="Proteomes" id="UP000828443"/>
    </source>
</evidence>
<name>A0AAE7WFA8_9CAUD</name>
<dbReference type="KEGG" id="vg:77953220"/>
<protein>
    <submittedName>
        <fullName evidence="1">Uncharacterized protein</fullName>
    </submittedName>
</protein>
<evidence type="ECO:0000313" key="1">
    <source>
        <dbReference type="EMBL" id="QYN80043.1"/>
    </source>
</evidence>
<dbReference type="GeneID" id="77953220"/>
<dbReference type="RefSeq" id="YP_010676855.1">
    <property type="nucleotide sequence ID" value="NC_071015.1"/>
</dbReference>
<dbReference type="Proteomes" id="UP000828443">
    <property type="component" value="Segment"/>
</dbReference>
<organism evidence="1 2">
    <name type="scientific">Kosakonia phage Kc263</name>
    <dbReference type="NCBI Taxonomy" id="2863194"/>
    <lineage>
        <taxon>Viruses</taxon>
        <taxon>Duplodnaviria</taxon>
        <taxon>Heunggongvirae</taxon>
        <taxon>Uroviricota</taxon>
        <taxon>Caudoviricetes</taxon>
        <taxon>Chimalliviridae</taxon>
        <taxon>Branisovskavirus</taxon>
        <taxon>Branisovskavirus Kc263</taxon>
    </lineage>
</organism>
<dbReference type="EMBL" id="MZ348422">
    <property type="protein sequence ID" value="QYN80043.1"/>
    <property type="molecule type" value="Genomic_DNA"/>
</dbReference>
<proteinExistence type="predicted"/>
<sequence length="148" mass="17092">MSTNMDMAVGTIQRVISMVIKSIYSKDYHDYDKPEGYSHQTFPNFFVYVSKLPITDQAETVQHYYTLAVMTPLVREPVDILDIIKHTKGIDFRYCGVRSPCVINDEQYLTVSEIDAMVRLVVDANPRLVKAIEEHNKGGRNEFNRTRK</sequence>
<accession>A0AAE7WFA8</accession>
<reference evidence="1" key="1">
    <citation type="journal article" date="2021" name="Viruses">
        <title>Novel Viruses That Lyse Plant and Human Strains of Kosakonia cowanii.</title>
        <authorList>
            <person name="Petrzik K."/>
            <person name="Brazdova S."/>
            <person name="Krawczyk K."/>
        </authorList>
    </citation>
    <scope>NUCLEOTIDE SEQUENCE</scope>
</reference>